<proteinExistence type="inferred from homology"/>
<dbReference type="Pfam" id="PF01493">
    <property type="entry name" value="GXGXG"/>
    <property type="match status" value="1"/>
</dbReference>
<evidence type="ECO:0000256" key="14">
    <source>
        <dbReference type="ARBA" id="ARBA00023164"/>
    </source>
</evidence>
<dbReference type="GO" id="GO:0006537">
    <property type="term" value="P:glutamate biosynthetic process"/>
    <property type="evidence" value="ECO:0007669"/>
    <property type="project" value="UniProtKB-KW"/>
</dbReference>
<dbReference type="GO" id="GO:0046872">
    <property type="term" value="F:metal ion binding"/>
    <property type="evidence" value="ECO:0007669"/>
    <property type="project" value="UniProtKB-KW"/>
</dbReference>
<sequence length="1501" mass="167421">MKNVSYFQKQGLYDPAYEHESCGVGFVVNVKGRKSHEIVRNGIQTLVNLSHRGAAGCDPETGDGAGILTQIPDKFFRKQLGHAHFELPTAGRYGVGMMFLPSDAAEQQCCEEWVEVIVQEEGQLFLGWRDVPHDLSKTGEIARSAAPAIKQVFIARGSETLDQESFDRKLYIIRKKFEAKVIETDLTQKERCYFCSLSSKTLVYKGQLKSEQLSQFYPDLSNPDFISAIAVVHSRYSTNTFPSWKLAHPYRMLCHNGEINTLRGNMNRMRSRETDARSQLFGNELHKVFPVIIPGGSDSAMFDNVLEFLVLTGRDLPHAMMMMVPEAWSGDDAMEPEKKDFYDYHSCIMEPWDGPALIAFSNGRFVGAMLDRNGLRPARYCIMNDDTILMSSETGVLPIAEEDILYKGRLQSGKMLLIDTEVGRLIEDRELKLKYTRQKPYGRWIRENMVDIDELPEPTHVLGGDPETLLERQRAFGYTREDVKLLLYPKAVLGLEATGSMGNDTSLAVLSEQPQPLFSYFKQLFAQVTNPPIDSIREEIVMTEETKLGIEQNCLEDGPGHCRRLRLKRPIITNNALAKIREVQHYHLNSTTLSLLFQPTRSENDLENALEHLFQTADKAIEQGYTLLILSDRGVDHAHVPIPILLACSGLHHYLIRQGTRNKVSLLAETGEARDMHHFALLIGYGVHAVNPYLALETIEDEIEKGHYPSEIDSDTAKAHFLNAMRKGLFKIISKMGISTIQSYCGAQIFEAVGLDESFAEKYFTGTPSRIGGIGLKELQQETIMRHAQAYKPRPYRERSILDVGGNYQWRKDGEFHQINPEIIAALQHAVRTGSYQLYKEYAALVNDPHKNCSAIRSLLTFKPGTPIPLNDVEPASEIVKRFATAAMSFGSISREAHETIAIAMNRLGGFSNTGEGGEDPDRYTPDANGNCRRSRVKQVAPGRFGVNLEYLINADQIQIKMAQGAKPGEGGQLPGRKVSREIARTRRTIPGVMLISPPPHHDIYSIEDLAQLIFDLKNANTQADIGVKLASEIGVGIIAAGVAKGKADHVLISGCEGGTGASPQSSIKYAGLPMELGIAETQQVLVKNNLRGRIRVQTDGQLKTGRDVVIAAMLGADEFGFGSIVLVTLGCVMLRKCHLDACSMGIATQKPELRRNFAGKPEHVMNFFMFLAEECREIMAELGFHAFHEMIGRIDMLKPRGDISHWKAKNIDLSKVLYQPEIPEGGAIRHIEKQQHSISTVLDKVLIEHAKDAIDNEKPVYIELPIHNTDRAVGTMLSAEITRKYGDIALPEDTVNIRFTGSAGQSFGAFLARGVTMTLEGDANDYVGKGLSGGKIILYPSKHAEFAPENNIIAGNVILYGAIIGEMYIRGMVGERFAVRNSGAKAVVEGVGDHGCEYMTGGRVVILGPAGRNFAAGMSGGMAYVWDQKQTFARQCNLEMVDLFPIRREEDRHELQKMIRRHYGYTHSEVAKYILEHWKDVLPQFVKVYPKEYRRVIEEG</sequence>
<dbReference type="GO" id="GO:0051538">
    <property type="term" value="F:3 iron, 4 sulfur cluster binding"/>
    <property type="evidence" value="ECO:0007669"/>
    <property type="project" value="UniProtKB-KW"/>
</dbReference>
<keyword evidence="14" id="KW-0314">Glutamate biosynthesis</keyword>
<dbReference type="Proteomes" id="UP000030661">
    <property type="component" value="Unassembled WGS sequence"/>
</dbReference>
<dbReference type="Gene3D" id="2.160.20.60">
    <property type="entry name" value="Glutamate synthase, alpha subunit, C-terminal domain"/>
    <property type="match status" value="1"/>
</dbReference>
<reference evidence="18" key="1">
    <citation type="journal article" date="2015" name="PeerJ">
        <title>First genomic representation of candidate bacterial phylum KSB3 points to enhanced environmental sensing as a trigger of wastewater bulking.</title>
        <authorList>
            <person name="Sekiguchi Y."/>
            <person name="Ohashi A."/>
            <person name="Parks D.H."/>
            <person name="Yamauchi T."/>
            <person name="Tyson G.W."/>
            <person name="Hugenholtz P."/>
        </authorList>
    </citation>
    <scope>NUCLEOTIDE SEQUENCE [LARGE SCALE GENOMIC DNA]</scope>
</reference>
<organism evidence="18">
    <name type="scientific">Vecturithrix granuli</name>
    <dbReference type="NCBI Taxonomy" id="1499967"/>
    <lineage>
        <taxon>Bacteria</taxon>
        <taxon>Candidatus Moduliflexota</taxon>
        <taxon>Candidatus Vecturitrichia</taxon>
        <taxon>Candidatus Vecturitrichales</taxon>
        <taxon>Candidatus Vecturitrichaceae</taxon>
        <taxon>Candidatus Vecturithrix</taxon>
    </lineage>
</organism>
<dbReference type="EMBL" id="DF820469">
    <property type="protein sequence ID" value="GAK59263.1"/>
    <property type="molecule type" value="Genomic_DNA"/>
</dbReference>
<dbReference type="FunFam" id="3.60.20.10:FF:000001">
    <property type="entry name" value="Glutamate synthase, large subunit"/>
    <property type="match status" value="1"/>
</dbReference>
<evidence type="ECO:0000256" key="10">
    <source>
        <dbReference type="ARBA" id="ARBA00022962"/>
    </source>
</evidence>
<keyword evidence="12" id="KW-0408">Iron</keyword>
<gene>
    <name evidence="18" type="ORF">U27_06240</name>
</gene>
<keyword evidence="7" id="KW-0288">FMN</keyword>
<comment type="cofactor">
    <cofactor evidence="3">
        <name>FAD</name>
        <dbReference type="ChEBI" id="CHEBI:57692"/>
    </cofactor>
</comment>
<dbReference type="Gene3D" id="3.20.20.70">
    <property type="entry name" value="Aldolase class I"/>
    <property type="match status" value="2"/>
</dbReference>
<comment type="similarity">
    <text evidence="4">Belongs to the glutamate synthase family.</text>
</comment>
<dbReference type="PANTHER" id="PTHR11938:SF133">
    <property type="entry name" value="GLUTAMATE SYNTHASE (NADH)"/>
    <property type="match status" value="1"/>
</dbReference>
<comment type="pathway">
    <text evidence="16">Amino-acid biosynthesis.</text>
</comment>
<evidence type="ECO:0000256" key="1">
    <source>
        <dbReference type="ARBA" id="ARBA00001917"/>
    </source>
</evidence>
<keyword evidence="9" id="KW-0274">FAD</keyword>
<evidence type="ECO:0000256" key="11">
    <source>
        <dbReference type="ARBA" id="ARBA00023002"/>
    </source>
</evidence>
<evidence type="ECO:0000313" key="18">
    <source>
        <dbReference type="EMBL" id="GAK59263.1"/>
    </source>
</evidence>
<dbReference type="Gene3D" id="3.60.20.10">
    <property type="entry name" value="Glutamine Phosphoribosylpyrophosphate, subunit 1, domain 1"/>
    <property type="match status" value="1"/>
</dbReference>
<dbReference type="eggNOG" id="COG0069">
    <property type="taxonomic scope" value="Bacteria"/>
</dbReference>
<feature type="domain" description="Glutamine amidotransferase type-2" evidence="17">
    <location>
        <begin position="22"/>
        <end position="421"/>
    </location>
</feature>
<evidence type="ECO:0000256" key="5">
    <source>
        <dbReference type="ARBA" id="ARBA00022605"/>
    </source>
</evidence>
<dbReference type="InterPro" id="IPR050711">
    <property type="entry name" value="ET-N_metabolism_enzyme"/>
</dbReference>
<dbReference type="FunFam" id="2.160.20.60:FF:000001">
    <property type="entry name" value="Glutamate synthase, large subunit"/>
    <property type="match status" value="1"/>
</dbReference>
<keyword evidence="13" id="KW-0411">Iron-sulfur</keyword>
<dbReference type="NCBIfam" id="NF008730">
    <property type="entry name" value="PRK11750.1"/>
    <property type="match status" value="1"/>
</dbReference>
<dbReference type="eggNOG" id="COG0067">
    <property type="taxonomic scope" value="Bacteria"/>
</dbReference>
<evidence type="ECO:0000256" key="6">
    <source>
        <dbReference type="ARBA" id="ARBA00022630"/>
    </source>
</evidence>
<dbReference type="InterPro" id="IPR002489">
    <property type="entry name" value="Glu_synth_asu_C"/>
</dbReference>
<keyword evidence="6" id="KW-0285">Flavoprotein</keyword>
<evidence type="ECO:0000256" key="2">
    <source>
        <dbReference type="ARBA" id="ARBA00001927"/>
    </source>
</evidence>
<comment type="cofactor">
    <cofactor evidence="1">
        <name>FMN</name>
        <dbReference type="ChEBI" id="CHEBI:58210"/>
    </cofactor>
</comment>
<evidence type="ECO:0000256" key="15">
    <source>
        <dbReference type="ARBA" id="ARBA00023291"/>
    </source>
</evidence>
<dbReference type="STRING" id="1499967.U27_06240"/>
<accession>A0A081C3V8</accession>
<evidence type="ECO:0000256" key="4">
    <source>
        <dbReference type="ARBA" id="ARBA00009716"/>
    </source>
</evidence>
<evidence type="ECO:0000256" key="9">
    <source>
        <dbReference type="ARBA" id="ARBA00022827"/>
    </source>
</evidence>
<keyword evidence="10" id="KW-0315">Glutamine amidotransferase</keyword>
<dbReference type="Pfam" id="PF00310">
    <property type="entry name" value="GATase_2"/>
    <property type="match status" value="1"/>
</dbReference>
<dbReference type="InterPro" id="IPR002932">
    <property type="entry name" value="Glu_synthdom"/>
</dbReference>
<dbReference type="CDD" id="cd02808">
    <property type="entry name" value="GltS_FMN"/>
    <property type="match status" value="1"/>
</dbReference>
<dbReference type="InterPro" id="IPR006982">
    <property type="entry name" value="Glu_synth_centr_N"/>
</dbReference>
<evidence type="ECO:0000256" key="12">
    <source>
        <dbReference type="ARBA" id="ARBA00023004"/>
    </source>
</evidence>
<dbReference type="GO" id="GO:0015930">
    <property type="term" value="F:glutamate synthase activity"/>
    <property type="evidence" value="ECO:0007669"/>
    <property type="project" value="InterPro"/>
</dbReference>
<dbReference type="Pfam" id="PF04898">
    <property type="entry name" value="Glu_syn_central"/>
    <property type="match status" value="1"/>
</dbReference>
<dbReference type="Pfam" id="PF01645">
    <property type="entry name" value="Glu_synthase"/>
    <property type="match status" value="1"/>
</dbReference>
<keyword evidence="8" id="KW-0479">Metal-binding</keyword>
<dbReference type="PROSITE" id="PS51278">
    <property type="entry name" value="GATASE_TYPE_2"/>
    <property type="match status" value="1"/>
</dbReference>
<dbReference type="InterPro" id="IPR017932">
    <property type="entry name" value="GATase_2_dom"/>
</dbReference>
<keyword evidence="15" id="KW-0003">3Fe-4S</keyword>
<evidence type="ECO:0000313" key="19">
    <source>
        <dbReference type="Proteomes" id="UP000030661"/>
    </source>
</evidence>
<keyword evidence="11" id="KW-0560">Oxidoreductase</keyword>
<dbReference type="PANTHER" id="PTHR11938">
    <property type="entry name" value="FAD NADPH DEHYDROGENASE/OXIDOREDUCTASE"/>
    <property type="match status" value="1"/>
</dbReference>
<dbReference type="HOGENOM" id="CLU_000422_8_2_0"/>
<name>A0A081C3V8_VECG1</name>
<dbReference type="CDD" id="cd00713">
    <property type="entry name" value="GltS"/>
    <property type="match status" value="1"/>
</dbReference>
<protein>
    <submittedName>
        <fullName evidence="18">Glutamate synthase (Ferredoxin)</fullName>
    </submittedName>
</protein>
<dbReference type="GO" id="GO:0019676">
    <property type="term" value="P:ammonia assimilation cycle"/>
    <property type="evidence" value="ECO:0007669"/>
    <property type="project" value="TreeGrafter"/>
</dbReference>
<dbReference type="SUPFAM" id="SSF56235">
    <property type="entry name" value="N-terminal nucleophile aminohydrolases (Ntn hydrolases)"/>
    <property type="match status" value="1"/>
</dbReference>
<comment type="cofactor">
    <cofactor evidence="2">
        <name>[3Fe-4S] cluster</name>
        <dbReference type="ChEBI" id="CHEBI:21137"/>
    </cofactor>
</comment>
<dbReference type="InterPro" id="IPR036485">
    <property type="entry name" value="Glu_synth_asu_C_sf"/>
</dbReference>
<evidence type="ECO:0000256" key="16">
    <source>
        <dbReference type="ARBA" id="ARBA00029440"/>
    </source>
</evidence>
<keyword evidence="19" id="KW-1185">Reference proteome</keyword>
<dbReference type="CDD" id="cd00982">
    <property type="entry name" value="gltB_C"/>
    <property type="match status" value="1"/>
</dbReference>
<dbReference type="FunFam" id="3.20.20.70:FF:000031">
    <property type="entry name" value="Glutamate synthase 1 [NADH]"/>
    <property type="match status" value="1"/>
</dbReference>
<evidence type="ECO:0000256" key="13">
    <source>
        <dbReference type="ARBA" id="ARBA00023014"/>
    </source>
</evidence>
<dbReference type="InterPro" id="IPR029055">
    <property type="entry name" value="Ntn_hydrolases_N"/>
</dbReference>
<dbReference type="SUPFAM" id="SSF69336">
    <property type="entry name" value="Alpha subunit of glutamate synthase, C-terminal domain"/>
    <property type="match status" value="1"/>
</dbReference>
<dbReference type="InterPro" id="IPR013785">
    <property type="entry name" value="Aldolase_TIM"/>
</dbReference>
<evidence type="ECO:0000256" key="8">
    <source>
        <dbReference type="ARBA" id="ARBA00022723"/>
    </source>
</evidence>
<evidence type="ECO:0000256" key="7">
    <source>
        <dbReference type="ARBA" id="ARBA00022643"/>
    </source>
</evidence>
<evidence type="ECO:0000259" key="17">
    <source>
        <dbReference type="PROSITE" id="PS51278"/>
    </source>
</evidence>
<keyword evidence="5" id="KW-0028">Amino-acid biosynthesis</keyword>
<dbReference type="SUPFAM" id="SSF51395">
    <property type="entry name" value="FMN-linked oxidoreductases"/>
    <property type="match status" value="1"/>
</dbReference>
<evidence type="ECO:0000256" key="3">
    <source>
        <dbReference type="ARBA" id="ARBA00001974"/>
    </source>
</evidence>